<dbReference type="Pfam" id="PF01177">
    <property type="entry name" value="Asp_Glu_race"/>
    <property type="match status" value="1"/>
</dbReference>
<dbReference type="PANTHER" id="PTHR21198:SF2">
    <property type="entry name" value="GLUTAMATE RACEMASE"/>
    <property type="match status" value="1"/>
</dbReference>
<name>A0A160TI84_9ZZZZ</name>
<evidence type="ECO:0000256" key="1">
    <source>
        <dbReference type="ARBA" id="ARBA00001602"/>
    </source>
</evidence>
<dbReference type="AlphaFoldDB" id="A0A160TI84"/>
<dbReference type="GO" id="GO:0008360">
    <property type="term" value="P:regulation of cell shape"/>
    <property type="evidence" value="ECO:0007669"/>
    <property type="project" value="UniProtKB-KW"/>
</dbReference>
<dbReference type="NCBIfam" id="TIGR00067">
    <property type="entry name" value="glut_race"/>
    <property type="match status" value="1"/>
</dbReference>
<dbReference type="InterPro" id="IPR015942">
    <property type="entry name" value="Asp/Glu/hydantoin_racemase"/>
</dbReference>
<reference evidence="7" key="1">
    <citation type="submission" date="2015-10" db="EMBL/GenBank/DDBJ databases">
        <authorList>
            <person name="Gilbert D.G."/>
        </authorList>
    </citation>
    <scope>NUCLEOTIDE SEQUENCE</scope>
</reference>
<dbReference type="GO" id="GO:0009252">
    <property type="term" value="P:peptidoglycan biosynthetic process"/>
    <property type="evidence" value="ECO:0007669"/>
    <property type="project" value="UniProtKB-KW"/>
</dbReference>
<keyword evidence="5 7" id="KW-0413">Isomerase</keyword>
<keyword evidence="3" id="KW-0133">Cell shape</keyword>
<evidence type="ECO:0000256" key="3">
    <source>
        <dbReference type="ARBA" id="ARBA00022960"/>
    </source>
</evidence>
<keyword evidence="6" id="KW-0961">Cell wall biogenesis/degradation</keyword>
<sequence>MLSFRSGWGKICISLLNCRLSFFCSAMKHTVLIFDSGVGGLSILQEVRQLLPNLALSYLMDNAAFPYGVQPDDVLLRRIVNVCCSAVEVLQPDLLIIACNTASTIALPALRQQLSIPVVGVVPAIKVAANSAPGGHIGLLATPATINRTYTDDLIAEFASGCTVHRFGSSELVLLAEEFMLGYDINSALIEHVGKWIDSTPTMTHVVLGCTHFPLLNPLLQRQWPKIQWIDSGNAIARRVQQLLPVILDDNKSGELQLLWTDAKQMPTAAETFLSQMGPISHAAPLSVKEFSYT</sequence>
<dbReference type="InterPro" id="IPR018187">
    <property type="entry name" value="Asp/Glu_racemase_AS_1"/>
</dbReference>
<dbReference type="InterPro" id="IPR001920">
    <property type="entry name" value="Asp/Glu_race"/>
</dbReference>
<dbReference type="EMBL" id="CZQC01000071">
    <property type="protein sequence ID" value="CUS42849.1"/>
    <property type="molecule type" value="Genomic_DNA"/>
</dbReference>
<evidence type="ECO:0000256" key="2">
    <source>
        <dbReference type="ARBA" id="ARBA00013090"/>
    </source>
</evidence>
<evidence type="ECO:0000256" key="5">
    <source>
        <dbReference type="ARBA" id="ARBA00023235"/>
    </source>
</evidence>
<dbReference type="PROSITE" id="PS00924">
    <property type="entry name" value="ASP_GLU_RACEMASE_2"/>
    <property type="match status" value="1"/>
</dbReference>
<proteinExistence type="inferred from homology"/>
<dbReference type="EC" id="5.1.1.3" evidence="2"/>
<dbReference type="PROSITE" id="PS00923">
    <property type="entry name" value="ASP_GLU_RACEMASE_1"/>
    <property type="match status" value="1"/>
</dbReference>
<gene>
    <name evidence="7" type="ORF">MGWOODY_Tha2925</name>
</gene>
<evidence type="ECO:0000256" key="4">
    <source>
        <dbReference type="ARBA" id="ARBA00022984"/>
    </source>
</evidence>
<evidence type="ECO:0000313" key="7">
    <source>
        <dbReference type="EMBL" id="CUS42849.1"/>
    </source>
</evidence>
<dbReference type="InterPro" id="IPR033134">
    <property type="entry name" value="Asp/Glu_racemase_AS_2"/>
</dbReference>
<dbReference type="PANTHER" id="PTHR21198">
    <property type="entry name" value="GLUTAMATE RACEMASE"/>
    <property type="match status" value="1"/>
</dbReference>
<comment type="catalytic activity">
    <reaction evidence="1">
        <text>L-glutamate = D-glutamate</text>
        <dbReference type="Rhea" id="RHEA:12813"/>
        <dbReference type="ChEBI" id="CHEBI:29985"/>
        <dbReference type="ChEBI" id="CHEBI:29986"/>
        <dbReference type="EC" id="5.1.1.3"/>
    </reaction>
</comment>
<dbReference type="SUPFAM" id="SSF53681">
    <property type="entry name" value="Aspartate/glutamate racemase"/>
    <property type="match status" value="2"/>
</dbReference>
<organism evidence="7">
    <name type="scientific">hydrothermal vent metagenome</name>
    <dbReference type="NCBI Taxonomy" id="652676"/>
    <lineage>
        <taxon>unclassified sequences</taxon>
        <taxon>metagenomes</taxon>
        <taxon>ecological metagenomes</taxon>
    </lineage>
</organism>
<dbReference type="GO" id="GO:0008881">
    <property type="term" value="F:glutamate racemase activity"/>
    <property type="evidence" value="ECO:0007669"/>
    <property type="project" value="UniProtKB-EC"/>
</dbReference>
<evidence type="ECO:0000256" key="6">
    <source>
        <dbReference type="ARBA" id="ARBA00023316"/>
    </source>
</evidence>
<dbReference type="InterPro" id="IPR004391">
    <property type="entry name" value="Glu_race"/>
</dbReference>
<protein>
    <recommendedName>
        <fullName evidence="2">glutamate racemase</fullName>
        <ecNumber evidence="2">5.1.1.3</ecNumber>
    </recommendedName>
</protein>
<dbReference type="Gene3D" id="3.40.50.1860">
    <property type="match status" value="2"/>
</dbReference>
<accession>A0A160TI84</accession>
<dbReference type="GO" id="GO:0071555">
    <property type="term" value="P:cell wall organization"/>
    <property type="evidence" value="ECO:0007669"/>
    <property type="project" value="UniProtKB-KW"/>
</dbReference>
<dbReference type="HAMAP" id="MF_00258">
    <property type="entry name" value="Glu_racemase"/>
    <property type="match status" value="1"/>
</dbReference>
<keyword evidence="4" id="KW-0573">Peptidoglycan synthesis</keyword>